<sequence length="133" mass="14677">MKQAVAEVAKTWWQRLNGHAQAAPTGREKTLRELMAERGLDENGRTLAAAAREPKPVPPQPVVSKAIFVAEFTYDAAHLLTVSVVDLSGQELRGRCHQSGKLELFSLNKVRGLIKIVDSGEMLTPSELVDRYL</sequence>
<protein>
    <submittedName>
        <fullName evidence="1">Uncharacterized protein</fullName>
    </submittedName>
</protein>
<gene>
    <name evidence="1" type="ORF">SAMN05216201_10727</name>
</gene>
<accession>A0A1H6XSF9</accession>
<keyword evidence="2" id="KW-1185">Reference proteome</keyword>
<dbReference type="OrthoDB" id="7015105at2"/>
<dbReference type="RefSeq" id="WP_139214655.1">
    <property type="nucleotide sequence ID" value="NZ_FNZE01000007.1"/>
</dbReference>
<dbReference type="Proteomes" id="UP000242930">
    <property type="component" value="Unassembled WGS sequence"/>
</dbReference>
<evidence type="ECO:0000313" key="2">
    <source>
        <dbReference type="Proteomes" id="UP000242930"/>
    </source>
</evidence>
<evidence type="ECO:0000313" key="1">
    <source>
        <dbReference type="EMBL" id="SEJ31969.1"/>
    </source>
</evidence>
<organism evidence="1 2">
    <name type="scientific">Pseudomonas linyingensis</name>
    <dbReference type="NCBI Taxonomy" id="915471"/>
    <lineage>
        <taxon>Bacteria</taxon>
        <taxon>Pseudomonadati</taxon>
        <taxon>Pseudomonadota</taxon>
        <taxon>Gammaproteobacteria</taxon>
        <taxon>Pseudomonadales</taxon>
        <taxon>Pseudomonadaceae</taxon>
        <taxon>Pseudomonas</taxon>
    </lineage>
</organism>
<proteinExistence type="predicted"/>
<dbReference type="EMBL" id="FNZE01000007">
    <property type="protein sequence ID" value="SEJ31969.1"/>
    <property type="molecule type" value="Genomic_DNA"/>
</dbReference>
<name>A0A1H6XSF9_9PSED</name>
<reference evidence="2" key="1">
    <citation type="submission" date="2016-10" db="EMBL/GenBank/DDBJ databases">
        <authorList>
            <person name="Varghese N."/>
            <person name="Submissions S."/>
        </authorList>
    </citation>
    <scope>NUCLEOTIDE SEQUENCE [LARGE SCALE GENOMIC DNA]</scope>
    <source>
        <strain evidence="2">LMG 25967</strain>
    </source>
</reference>
<dbReference type="AlphaFoldDB" id="A0A1H6XSF9"/>